<keyword evidence="2" id="KW-1185">Reference proteome</keyword>
<feature type="non-terminal residue" evidence="1">
    <location>
        <position position="1"/>
    </location>
</feature>
<evidence type="ECO:0000313" key="1">
    <source>
        <dbReference type="EMBL" id="KAH9289835.1"/>
    </source>
</evidence>
<sequence>GQYVQWAREAGVDVGSSNDSFFYDPTIRDYYKNYVKLTGIVIVSLAWYWDTVWVRSVHLVV</sequence>
<dbReference type="AlphaFoldDB" id="A0AA38BUD2"/>
<dbReference type="Proteomes" id="UP000824469">
    <property type="component" value="Unassembled WGS sequence"/>
</dbReference>
<feature type="non-terminal residue" evidence="1">
    <location>
        <position position="61"/>
    </location>
</feature>
<comment type="caution">
    <text evidence="1">The sequence shown here is derived from an EMBL/GenBank/DDBJ whole genome shotgun (WGS) entry which is preliminary data.</text>
</comment>
<reference evidence="1 2" key="1">
    <citation type="journal article" date="2021" name="Nat. Plants">
        <title>The Taxus genome provides insights into paclitaxel biosynthesis.</title>
        <authorList>
            <person name="Xiong X."/>
            <person name="Gou J."/>
            <person name="Liao Q."/>
            <person name="Li Y."/>
            <person name="Zhou Q."/>
            <person name="Bi G."/>
            <person name="Li C."/>
            <person name="Du R."/>
            <person name="Wang X."/>
            <person name="Sun T."/>
            <person name="Guo L."/>
            <person name="Liang H."/>
            <person name="Lu P."/>
            <person name="Wu Y."/>
            <person name="Zhang Z."/>
            <person name="Ro D.K."/>
            <person name="Shang Y."/>
            <person name="Huang S."/>
            <person name="Yan J."/>
        </authorList>
    </citation>
    <scope>NUCLEOTIDE SEQUENCE [LARGE SCALE GENOMIC DNA]</scope>
    <source>
        <strain evidence="1">Ta-2019</strain>
    </source>
</reference>
<gene>
    <name evidence="1" type="ORF">KI387_033952</name>
</gene>
<organism evidence="1 2">
    <name type="scientific">Taxus chinensis</name>
    <name type="common">Chinese yew</name>
    <name type="synonym">Taxus wallichiana var. chinensis</name>
    <dbReference type="NCBI Taxonomy" id="29808"/>
    <lineage>
        <taxon>Eukaryota</taxon>
        <taxon>Viridiplantae</taxon>
        <taxon>Streptophyta</taxon>
        <taxon>Embryophyta</taxon>
        <taxon>Tracheophyta</taxon>
        <taxon>Spermatophyta</taxon>
        <taxon>Pinopsida</taxon>
        <taxon>Pinidae</taxon>
        <taxon>Conifers II</taxon>
        <taxon>Cupressales</taxon>
        <taxon>Taxaceae</taxon>
        <taxon>Taxus</taxon>
    </lineage>
</organism>
<accession>A0AA38BUD2</accession>
<proteinExistence type="predicted"/>
<name>A0AA38BUD2_TAXCH</name>
<protein>
    <submittedName>
        <fullName evidence="1">Uncharacterized protein</fullName>
    </submittedName>
</protein>
<evidence type="ECO:0000313" key="2">
    <source>
        <dbReference type="Proteomes" id="UP000824469"/>
    </source>
</evidence>
<dbReference type="EMBL" id="JAHRHJ020003813">
    <property type="protein sequence ID" value="KAH9289835.1"/>
    <property type="molecule type" value="Genomic_DNA"/>
</dbReference>